<keyword evidence="7" id="KW-0812">Transmembrane</keyword>
<evidence type="ECO:0000256" key="4">
    <source>
        <dbReference type="ARBA" id="ARBA00038735"/>
    </source>
</evidence>
<evidence type="ECO:0000256" key="5">
    <source>
        <dbReference type="PIRSR" id="PIRSR001227-1"/>
    </source>
</evidence>
<dbReference type="GO" id="GO:0046872">
    <property type="term" value="F:metal ion binding"/>
    <property type="evidence" value="ECO:0007669"/>
    <property type="project" value="UniProtKB-KW"/>
</dbReference>
<dbReference type="Gene3D" id="1.10.439.10">
    <property type="entry name" value="Penicillin Amidohydrolase, domain 1"/>
    <property type="match status" value="1"/>
</dbReference>
<organism evidence="8 9">
    <name type="scientific">Shewanella hanedai</name>
    <name type="common">Alteromonas hanedai</name>
    <dbReference type="NCBI Taxonomy" id="25"/>
    <lineage>
        <taxon>Bacteria</taxon>
        <taxon>Pseudomonadati</taxon>
        <taxon>Pseudomonadota</taxon>
        <taxon>Gammaproteobacteria</taxon>
        <taxon>Alteromonadales</taxon>
        <taxon>Shewanellaceae</taxon>
        <taxon>Shewanella</taxon>
    </lineage>
</organism>
<dbReference type="Gene3D" id="1.10.1400.10">
    <property type="match status" value="1"/>
</dbReference>
<dbReference type="SUPFAM" id="SSF56235">
    <property type="entry name" value="N-terminal nucleophile aminohydrolases (Ntn hydrolases)"/>
    <property type="match status" value="1"/>
</dbReference>
<keyword evidence="7" id="KW-1133">Transmembrane helix</keyword>
<dbReference type="GO" id="GO:0016811">
    <property type="term" value="F:hydrolase activity, acting on carbon-nitrogen (but not peptide) bonds, in linear amides"/>
    <property type="evidence" value="ECO:0007669"/>
    <property type="project" value="InterPro"/>
</dbReference>
<dbReference type="Gene3D" id="3.60.20.10">
    <property type="entry name" value="Glutamine Phosphoribosylpyrophosphate, subunit 1, domain 1"/>
    <property type="match status" value="1"/>
</dbReference>
<protein>
    <submittedName>
        <fullName evidence="8">Penicillin acylase family protein</fullName>
    </submittedName>
</protein>
<dbReference type="GO" id="GO:0017000">
    <property type="term" value="P:antibiotic biosynthetic process"/>
    <property type="evidence" value="ECO:0007669"/>
    <property type="project" value="InterPro"/>
</dbReference>
<dbReference type="OrthoDB" id="9760084at2"/>
<comment type="cofactor">
    <cofactor evidence="6">
        <name>Ca(2+)</name>
        <dbReference type="ChEBI" id="CHEBI:29108"/>
    </cofactor>
    <text evidence="6">Binds 1 Ca(2+) ion per dimer.</text>
</comment>
<keyword evidence="3" id="KW-0865">Zymogen</keyword>
<evidence type="ECO:0000313" key="9">
    <source>
        <dbReference type="Proteomes" id="UP000318126"/>
    </source>
</evidence>
<comment type="caution">
    <text evidence="8">The sequence shown here is derived from an EMBL/GenBank/DDBJ whole genome shotgun (WGS) entry which is preliminary data.</text>
</comment>
<dbReference type="InterPro" id="IPR043147">
    <property type="entry name" value="Penicillin_amidase_A-knob"/>
</dbReference>
<evidence type="ECO:0000313" key="8">
    <source>
        <dbReference type="EMBL" id="TRY12610.1"/>
    </source>
</evidence>
<name>A0A553JJG9_SHEHA</name>
<reference evidence="9" key="1">
    <citation type="submission" date="2019-07" db="EMBL/GenBank/DDBJ databases">
        <title>Shewanella sp. YLB-08 draft genomic sequence.</title>
        <authorList>
            <person name="Yu L."/>
        </authorList>
    </citation>
    <scope>NUCLEOTIDE SEQUENCE [LARGE SCALE GENOMIC DNA]</scope>
    <source>
        <strain evidence="9">JCM 20706</strain>
    </source>
</reference>
<gene>
    <name evidence="8" type="ORF">FN961_19835</name>
</gene>
<dbReference type="PANTHER" id="PTHR34218:SF4">
    <property type="entry name" value="ACYL-HOMOSERINE LACTONE ACYLASE QUIP"/>
    <property type="match status" value="1"/>
</dbReference>
<dbReference type="InterPro" id="IPR023343">
    <property type="entry name" value="Penicillin_amidase_dom1"/>
</dbReference>
<evidence type="ECO:0000256" key="6">
    <source>
        <dbReference type="PIRSR" id="PIRSR001227-2"/>
    </source>
</evidence>
<dbReference type="PANTHER" id="PTHR34218">
    <property type="entry name" value="PEPTIDASE S45 PENICILLIN AMIDASE"/>
    <property type="match status" value="1"/>
</dbReference>
<keyword evidence="9" id="KW-1185">Reference proteome</keyword>
<dbReference type="InterPro" id="IPR029055">
    <property type="entry name" value="Ntn_hydrolases_N"/>
</dbReference>
<dbReference type="InterPro" id="IPR002692">
    <property type="entry name" value="S45"/>
</dbReference>
<feature type="transmembrane region" description="Helical" evidence="7">
    <location>
        <begin position="7"/>
        <end position="27"/>
    </location>
</feature>
<keyword evidence="6" id="KW-0106">Calcium</keyword>
<dbReference type="Proteomes" id="UP000318126">
    <property type="component" value="Unassembled WGS sequence"/>
</dbReference>
<dbReference type="InterPro" id="IPR014395">
    <property type="entry name" value="Pen/GL7ACA/AHL_acylase"/>
</dbReference>
<dbReference type="CDD" id="cd03747">
    <property type="entry name" value="Ntn_PGA_like"/>
    <property type="match status" value="1"/>
</dbReference>
<feature type="binding site" evidence="6">
    <location>
        <position position="335"/>
    </location>
    <ligand>
        <name>Ca(2+)</name>
        <dbReference type="ChEBI" id="CHEBI:29108"/>
    </ligand>
</feature>
<accession>A0A553JJG9</accession>
<keyword evidence="6" id="KW-0479">Metal-binding</keyword>
<sequence>MSKITRIFFTFALSLIFITIAAVYIGLNLSLPKLSGDLYSAHISNDITLERDILGTAIISGDSRKDIAYGLGFAHGQDRFFQMDLLRRNAAGELSEIFGSKALNVDKQHRFHQFRKRAESIVAKMPIAQKMLLQAYANGVNAALAEQSLNSFEYLLTNSTPRSWVPADSLLVIFSMYLDLQGRTPTRDMVLIHIEQLYGKNMLAFITQNSPYQAALDASLLPTDKLEIPALLMKNLAASKVTSIEEPLDIGSNNWAVRGALTASGKGMLSDDMHLSFAVPIIWYRAQLNYKSQIGDEVKQVQVTGVSLPGTPAVVVGTNGLVAWGFTNAYIDTADWVLLDDKQMLSTDIELIELPDSTLEYPIEISEFGPVKQINGKAYGLSWVAHQDYAVNMELMGLETASNVQQGLALATSIGIPVQNMLLVDSEGNAGWKPAGAVPSRTNPSNTAQQAYQFQDIMWQENEPNLPQVFNPDSSRLWSANSRVMSADESTRFGDGGYALGARAQQIRDRLFESERFNEQDFLTLQLDNEARFLLPWHKFLITLLSTQPTRFAKDIQYLRDWQQCACADSVGYTLVRSFRHQFIDASFAPIETGLNKLNLSLSVVKRYLEPAIWQLIVEQPADWLPVEFSTWDDFAISIYQDSVDTLLAKHSESEELADLQWGEVNRLEIKHPFSRQLPFLSRFLDMPSQIGFGDTFMPAVQKRSFGASQRFIVQPGSEESGIMMIPGGQSGHPLSDYYRSGFEDYANNVTTPLLPTDTVYKITIKVGD</sequence>
<evidence type="ECO:0000256" key="1">
    <source>
        <dbReference type="ARBA" id="ARBA00006586"/>
    </source>
</evidence>
<keyword evidence="7" id="KW-0472">Membrane</keyword>
<evidence type="ECO:0000256" key="7">
    <source>
        <dbReference type="SAM" id="Phobius"/>
    </source>
</evidence>
<dbReference type="RefSeq" id="WP_144041922.1">
    <property type="nucleotide sequence ID" value="NZ_BMPL01000029.1"/>
</dbReference>
<keyword evidence="2" id="KW-0378">Hydrolase</keyword>
<dbReference type="EMBL" id="VKGK01000030">
    <property type="protein sequence ID" value="TRY12610.1"/>
    <property type="molecule type" value="Genomic_DNA"/>
</dbReference>
<evidence type="ECO:0000256" key="2">
    <source>
        <dbReference type="ARBA" id="ARBA00022801"/>
    </source>
</evidence>
<feature type="active site" description="Nucleophile" evidence="5">
    <location>
        <position position="252"/>
    </location>
</feature>
<dbReference type="AlphaFoldDB" id="A0A553JJG9"/>
<feature type="binding site" evidence="6">
    <location>
        <position position="332"/>
    </location>
    <ligand>
        <name>Ca(2+)</name>
        <dbReference type="ChEBI" id="CHEBI:29108"/>
    </ligand>
</feature>
<evidence type="ECO:0000256" key="3">
    <source>
        <dbReference type="ARBA" id="ARBA00023145"/>
    </source>
</evidence>
<comment type="subunit">
    <text evidence="4">Heterodimer of an alpha subunit and a beta subunit processed from the same precursor.</text>
</comment>
<comment type="similarity">
    <text evidence="1">Belongs to the peptidase S45 family.</text>
</comment>
<dbReference type="PIRSF" id="PIRSF001227">
    <property type="entry name" value="Pen_acylase"/>
    <property type="match status" value="1"/>
</dbReference>
<proteinExistence type="inferred from homology"/>
<dbReference type="Gene3D" id="2.30.120.10">
    <property type="match status" value="1"/>
</dbReference>
<dbReference type="InterPro" id="IPR043146">
    <property type="entry name" value="Penicillin_amidase_N_B-knob"/>
</dbReference>
<dbReference type="Pfam" id="PF01804">
    <property type="entry name" value="Penicil_amidase"/>
    <property type="match status" value="1"/>
</dbReference>